<evidence type="ECO:0000313" key="3">
    <source>
        <dbReference type="Proteomes" id="UP000033947"/>
    </source>
</evidence>
<dbReference type="EMBL" id="LCBB01000002">
    <property type="protein sequence ID" value="KKS03492.1"/>
    <property type="molecule type" value="Genomic_DNA"/>
</dbReference>
<name>A0A0G0VUY5_UNCKA</name>
<organism evidence="2 3">
    <name type="scientific">candidate division WWE3 bacterium GW2011_GWC2_41_23</name>
    <dbReference type="NCBI Taxonomy" id="1619123"/>
    <lineage>
        <taxon>Bacteria</taxon>
        <taxon>Katanobacteria</taxon>
    </lineage>
</organism>
<proteinExistence type="predicted"/>
<accession>A0A0G0VUY5</accession>
<feature type="transmembrane region" description="Helical" evidence="1">
    <location>
        <begin position="64"/>
        <end position="83"/>
    </location>
</feature>
<keyword evidence="1" id="KW-0472">Membrane</keyword>
<gene>
    <name evidence="2" type="ORF">UU55_C0002G0097</name>
</gene>
<dbReference type="AlphaFoldDB" id="A0A0G0VUY5"/>
<protein>
    <submittedName>
        <fullName evidence="2">Uncharacterized protein</fullName>
    </submittedName>
</protein>
<keyword evidence="1" id="KW-1133">Transmembrane helix</keyword>
<evidence type="ECO:0000256" key="1">
    <source>
        <dbReference type="SAM" id="Phobius"/>
    </source>
</evidence>
<sequence>MGNKKASKLRRQERRLAEIARAQSARQGIVPSKVSVETAEKNTAKVGYHELPTAEIKKDMIKNFAFLLFAIAVIAGIKISGWSL</sequence>
<evidence type="ECO:0000313" key="2">
    <source>
        <dbReference type="EMBL" id="KKS03492.1"/>
    </source>
</evidence>
<keyword evidence="1" id="KW-0812">Transmembrane</keyword>
<dbReference type="Proteomes" id="UP000033947">
    <property type="component" value="Unassembled WGS sequence"/>
</dbReference>
<reference evidence="2 3" key="1">
    <citation type="journal article" date="2015" name="Nature">
        <title>rRNA introns, odd ribosomes, and small enigmatic genomes across a large radiation of phyla.</title>
        <authorList>
            <person name="Brown C.T."/>
            <person name="Hug L.A."/>
            <person name="Thomas B.C."/>
            <person name="Sharon I."/>
            <person name="Castelle C.J."/>
            <person name="Singh A."/>
            <person name="Wilkins M.J."/>
            <person name="Williams K.H."/>
            <person name="Banfield J.F."/>
        </authorList>
    </citation>
    <scope>NUCLEOTIDE SEQUENCE [LARGE SCALE GENOMIC DNA]</scope>
</reference>
<comment type="caution">
    <text evidence="2">The sequence shown here is derived from an EMBL/GenBank/DDBJ whole genome shotgun (WGS) entry which is preliminary data.</text>
</comment>